<dbReference type="AlphaFoldDB" id="A0A0F9C2Q8"/>
<gene>
    <name evidence="2" type="ORF">LCGC14_2718110</name>
</gene>
<comment type="caution">
    <text evidence="2">The sequence shown here is derived from an EMBL/GenBank/DDBJ whole genome shotgun (WGS) entry which is preliminary data.</text>
</comment>
<evidence type="ECO:0000313" key="2">
    <source>
        <dbReference type="EMBL" id="KKK90926.1"/>
    </source>
</evidence>
<dbReference type="EMBL" id="LAZR01048882">
    <property type="protein sequence ID" value="KKK90926.1"/>
    <property type="molecule type" value="Genomic_DNA"/>
</dbReference>
<sequence length="99" mass="11029">MPADGPVDVNKQTIRAIIPGLDCRAAKQIDKSRRMTIIGFSIVIGVGFGGYGIAYLLDQFTLPNLIIVAIITAAVYLPVASYLMRRWSIKWNEQFQQTE</sequence>
<protein>
    <submittedName>
        <fullName evidence="2">Uncharacterized protein</fullName>
    </submittedName>
</protein>
<keyword evidence="1" id="KW-0812">Transmembrane</keyword>
<feature type="transmembrane region" description="Helical" evidence="1">
    <location>
        <begin position="37"/>
        <end position="57"/>
    </location>
</feature>
<evidence type="ECO:0000256" key="1">
    <source>
        <dbReference type="SAM" id="Phobius"/>
    </source>
</evidence>
<keyword evidence="1" id="KW-0472">Membrane</keyword>
<organism evidence="2">
    <name type="scientific">marine sediment metagenome</name>
    <dbReference type="NCBI Taxonomy" id="412755"/>
    <lineage>
        <taxon>unclassified sequences</taxon>
        <taxon>metagenomes</taxon>
        <taxon>ecological metagenomes</taxon>
    </lineage>
</organism>
<accession>A0A0F9C2Q8</accession>
<keyword evidence="1" id="KW-1133">Transmembrane helix</keyword>
<name>A0A0F9C2Q8_9ZZZZ</name>
<reference evidence="2" key="1">
    <citation type="journal article" date="2015" name="Nature">
        <title>Complex archaea that bridge the gap between prokaryotes and eukaryotes.</title>
        <authorList>
            <person name="Spang A."/>
            <person name="Saw J.H."/>
            <person name="Jorgensen S.L."/>
            <person name="Zaremba-Niedzwiedzka K."/>
            <person name="Martijn J."/>
            <person name="Lind A.E."/>
            <person name="van Eijk R."/>
            <person name="Schleper C."/>
            <person name="Guy L."/>
            <person name="Ettema T.J."/>
        </authorList>
    </citation>
    <scope>NUCLEOTIDE SEQUENCE</scope>
</reference>
<feature type="transmembrane region" description="Helical" evidence="1">
    <location>
        <begin position="63"/>
        <end position="84"/>
    </location>
</feature>
<proteinExistence type="predicted"/>